<dbReference type="RefSeq" id="WP_341836134.1">
    <property type="nucleotide sequence ID" value="NZ_CP149822.1"/>
</dbReference>
<dbReference type="PANTHER" id="PTHR14969">
    <property type="entry name" value="SPHINGOSINE-1-PHOSPHATE PHOSPHOHYDROLASE"/>
    <property type="match status" value="1"/>
</dbReference>
<dbReference type="EMBL" id="CP149822">
    <property type="protein sequence ID" value="WZN41279.1"/>
    <property type="molecule type" value="Genomic_DNA"/>
</dbReference>
<evidence type="ECO:0000256" key="1">
    <source>
        <dbReference type="SAM" id="SignalP"/>
    </source>
</evidence>
<dbReference type="CDD" id="cd03394">
    <property type="entry name" value="PAP2_like_5"/>
    <property type="match status" value="1"/>
</dbReference>
<feature type="chain" id="PRO_5046921590" evidence="1">
    <location>
        <begin position="22"/>
        <end position="234"/>
    </location>
</feature>
<dbReference type="SMART" id="SM00014">
    <property type="entry name" value="acidPPc"/>
    <property type="match status" value="1"/>
</dbReference>
<organism evidence="3 4">
    <name type="scientific">Chitinophaga pollutisoli</name>
    <dbReference type="NCBI Taxonomy" id="3133966"/>
    <lineage>
        <taxon>Bacteria</taxon>
        <taxon>Pseudomonadati</taxon>
        <taxon>Bacteroidota</taxon>
        <taxon>Chitinophagia</taxon>
        <taxon>Chitinophagales</taxon>
        <taxon>Chitinophagaceae</taxon>
        <taxon>Chitinophaga</taxon>
    </lineage>
</organism>
<protein>
    <submittedName>
        <fullName evidence="3">Phosphatase PAP2 family protein</fullName>
    </submittedName>
</protein>
<dbReference type="Gene3D" id="1.20.144.10">
    <property type="entry name" value="Phosphatidic acid phosphatase type 2/haloperoxidase"/>
    <property type="match status" value="1"/>
</dbReference>
<name>A0ABZ2YPB5_9BACT</name>
<feature type="signal peptide" evidence="1">
    <location>
        <begin position="1"/>
        <end position="21"/>
    </location>
</feature>
<dbReference type="Pfam" id="PF01569">
    <property type="entry name" value="PAP2"/>
    <property type="match status" value="1"/>
</dbReference>
<dbReference type="PANTHER" id="PTHR14969:SF13">
    <property type="entry name" value="AT30094P"/>
    <property type="match status" value="1"/>
</dbReference>
<accession>A0ABZ2YPB5</accession>
<evidence type="ECO:0000313" key="4">
    <source>
        <dbReference type="Proteomes" id="UP001485459"/>
    </source>
</evidence>
<keyword evidence="4" id="KW-1185">Reference proteome</keyword>
<proteinExistence type="predicted"/>
<dbReference type="SUPFAM" id="SSF48317">
    <property type="entry name" value="Acid phosphatase/Vanadium-dependent haloperoxidase"/>
    <property type="match status" value="1"/>
</dbReference>
<evidence type="ECO:0000259" key="2">
    <source>
        <dbReference type="SMART" id="SM00014"/>
    </source>
</evidence>
<reference evidence="4" key="1">
    <citation type="submission" date="2024-03" db="EMBL/GenBank/DDBJ databases">
        <title>Chitinophaga horti sp. nov., isolated from garden soil.</title>
        <authorList>
            <person name="Lee D.S."/>
            <person name="Han D.M."/>
            <person name="Baek J.H."/>
            <person name="Choi D.G."/>
            <person name="Jeon J.H."/>
            <person name="Jeon C.O."/>
        </authorList>
    </citation>
    <scope>NUCLEOTIDE SEQUENCE [LARGE SCALE GENOMIC DNA]</scope>
    <source>
        <strain evidence="4">GPA1</strain>
    </source>
</reference>
<dbReference type="InterPro" id="IPR036938">
    <property type="entry name" value="PAP2/HPO_sf"/>
</dbReference>
<keyword evidence="1" id="KW-0732">Signal</keyword>
<feature type="domain" description="Phosphatidic acid phosphatase type 2/haloperoxidase" evidence="2">
    <location>
        <begin position="116"/>
        <end position="217"/>
    </location>
</feature>
<dbReference type="InterPro" id="IPR000326">
    <property type="entry name" value="PAP2/HPO"/>
</dbReference>
<gene>
    <name evidence="3" type="ORF">WJU16_25275</name>
</gene>
<dbReference type="Proteomes" id="UP001485459">
    <property type="component" value="Chromosome"/>
</dbReference>
<evidence type="ECO:0000313" key="3">
    <source>
        <dbReference type="EMBL" id="WZN41279.1"/>
    </source>
</evidence>
<sequence length="234" mass="26516">MYYRIFRWQVLLILLSGTSFAQEIIQPPIPVDSQYHMRPLNFRRALFMPASFILAGVAINGNGNEGFKKELVEERNEHIPTFQTHIDNYLQYAPIAIVYGLDAAGISSRTDIRNRTAILIKGEALMSASVSLLKNTTHQLRPDGSTYNSFPSGHTAQAFAAATFLSEEYKHRFPWMPYAAYGMASAVGGFRMANNRHYVSDVLVGAGIGILSMKMAYWTHQYKWRKRKPVVDQF</sequence>